<dbReference type="PANTHER" id="PTHR44757:SF2">
    <property type="entry name" value="BIOFILM ARCHITECTURE MAINTENANCE PROTEIN MBAA"/>
    <property type="match status" value="1"/>
</dbReference>
<evidence type="ECO:0000259" key="3">
    <source>
        <dbReference type="PROSITE" id="PS50112"/>
    </source>
</evidence>
<dbReference type="CDD" id="cd00130">
    <property type="entry name" value="PAS"/>
    <property type="match status" value="2"/>
</dbReference>
<protein>
    <recommendedName>
        <fullName evidence="9">Hydroxymethylglutaryl-CoA lyase</fullName>
    </recommendedName>
</protein>
<dbReference type="NCBIfam" id="TIGR00254">
    <property type="entry name" value="GGDEF"/>
    <property type="match status" value="1"/>
</dbReference>
<evidence type="ECO:0000259" key="5">
    <source>
        <dbReference type="PROSITE" id="PS50883"/>
    </source>
</evidence>
<feature type="domain" description="EAL" evidence="5">
    <location>
        <begin position="876"/>
        <end position="1130"/>
    </location>
</feature>
<dbReference type="Pfam" id="PF00990">
    <property type="entry name" value="GGDEF"/>
    <property type="match status" value="1"/>
</dbReference>
<dbReference type="SMART" id="SM00052">
    <property type="entry name" value="EAL"/>
    <property type="match status" value="1"/>
</dbReference>
<organism evidence="8">
    <name type="scientific">Knufia peltigerae</name>
    <dbReference type="NCBI Taxonomy" id="1002370"/>
    <lineage>
        <taxon>Eukaryota</taxon>
        <taxon>Fungi</taxon>
        <taxon>Dikarya</taxon>
        <taxon>Ascomycota</taxon>
        <taxon>Pezizomycotina</taxon>
        <taxon>Eurotiomycetes</taxon>
        <taxon>Chaetothyriomycetidae</taxon>
        <taxon>Chaetothyriales</taxon>
        <taxon>Trichomeriaceae</taxon>
        <taxon>Knufia</taxon>
    </lineage>
</organism>
<dbReference type="InterPro" id="IPR043128">
    <property type="entry name" value="Rev_trsase/Diguanyl_cyclase"/>
</dbReference>
<dbReference type="SMART" id="SM00267">
    <property type="entry name" value="GGDEF"/>
    <property type="match status" value="1"/>
</dbReference>
<dbReference type="SUPFAM" id="SSF51569">
    <property type="entry name" value="Aldolase"/>
    <property type="match status" value="1"/>
</dbReference>
<evidence type="ECO:0000259" key="4">
    <source>
        <dbReference type="PROSITE" id="PS50113"/>
    </source>
</evidence>
<dbReference type="Gene3D" id="3.30.450.20">
    <property type="entry name" value="PAS domain"/>
    <property type="match status" value="3"/>
</dbReference>
<proteinExistence type="predicted"/>
<feature type="domain" description="PAS" evidence="3">
    <location>
        <begin position="451"/>
        <end position="489"/>
    </location>
</feature>
<dbReference type="InterPro" id="IPR000014">
    <property type="entry name" value="PAS"/>
</dbReference>
<feature type="domain" description="GGDEF" evidence="6">
    <location>
        <begin position="734"/>
        <end position="867"/>
    </location>
</feature>
<dbReference type="PROSITE" id="PS50991">
    <property type="entry name" value="PYR_CT"/>
    <property type="match status" value="1"/>
</dbReference>
<dbReference type="PROSITE" id="PS50883">
    <property type="entry name" value="EAL"/>
    <property type="match status" value="1"/>
</dbReference>
<dbReference type="SMART" id="SM00091">
    <property type="entry name" value="PAS"/>
    <property type="match status" value="3"/>
</dbReference>
<dbReference type="SMART" id="SM00086">
    <property type="entry name" value="PAC"/>
    <property type="match status" value="3"/>
</dbReference>
<dbReference type="GO" id="GO:0016829">
    <property type="term" value="F:lyase activity"/>
    <property type="evidence" value="ECO:0007669"/>
    <property type="project" value="UniProtKB-KW"/>
</dbReference>
<evidence type="ECO:0008006" key="9">
    <source>
        <dbReference type="Google" id="ProtNLM"/>
    </source>
</evidence>
<dbReference type="Pfam" id="PF13188">
    <property type="entry name" value="PAS_8"/>
    <property type="match status" value="1"/>
</dbReference>
<evidence type="ECO:0000313" key="8">
    <source>
        <dbReference type="EMBL" id="KAJ9610929.1"/>
    </source>
</evidence>
<dbReference type="CDD" id="cd01948">
    <property type="entry name" value="EAL"/>
    <property type="match status" value="1"/>
</dbReference>
<dbReference type="PANTHER" id="PTHR44757">
    <property type="entry name" value="DIGUANYLATE CYCLASE DGCP"/>
    <property type="match status" value="1"/>
</dbReference>
<dbReference type="InterPro" id="IPR000700">
    <property type="entry name" value="PAS-assoc_C"/>
</dbReference>
<dbReference type="Pfam" id="PF13426">
    <property type="entry name" value="PAS_9"/>
    <property type="match status" value="2"/>
</dbReference>
<dbReference type="SUPFAM" id="SSF55785">
    <property type="entry name" value="PYP-like sensor domain (PAS domain)"/>
    <property type="match status" value="3"/>
</dbReference>
<dbReference type="AlphaFoldDB" id="A0AA38XCH7"/>
<dbReference type="SUPFAM" id="SSF55073">
    <property type="entry name" value="Nucleotide cyclase"/>
    <property type="match status" value="1"/>
</dbReference>
<keyword evidence="2" id="KW-0456">Lyase</keyword>
<dbReference type="PROSITE" id="PS50887">
    <property type="entry name" value="GGDEF"/>
    <property type="match status" value="1"/>
</dbReference>
<dbReference type="PROSITE" id="PS50113">
    <property type="entry name" value="PAC"/>
    <property type="match status" value="1"/>
</dbReference>
<sequence>MSDFVRIVEVGPRDGLQNEKQAVATADKIALIDRLSATGLRTIEATSFVSPRWVPQLADAAEVYAGIQRRPGIAYPVLVPNEQGYDRARAVGVQEIAVFTAASEAFNRTNTNAGIDESLARFEPILRRAAADGVRVRGYVSTVLGCPYQGEVPLADVVRVARALHQMGCYEISLGDTIGVGTPRKARAMLQSVAAEIPMSALAVHFHDTYGQAIANIAACLEEGVRVVDSAVSGAGGCPYAKGASGNVASEDVVYLLQGLGLECGVDLPSLAETGRWLAGGPRDRPATGDASAATDDALAALDAALAASPSPAQAKLLRQARQALADTRQRELDTQARYAALFDAVPDPVSILSAEGVVLDVNRAGIVAYDRPRGDIVGQPIELLNPDLPSDHLQPVWEALNRGDTYVIEVTNMRGDGSRFPVEVHSAGFQDRGQPCIVAVARDLSGRWRAESRYRLLMESIDKGVILFDRDLRVLSANPAAHRILGLTGGGVGLNSMLDPEAWIIVDEHGHPLTQSQWPTSRCFQAGRMIRSTIIGLYHRPRGRMLWLAATNVPVFGNGCDQADHVYAMFSDITELKRNNTLFARAQSLAHIGGWEWDRGLQRLYLTDEARRIVGQPADLEDMPDLLDCLRSDDRAALQQALADTIEHRSSFGLELQGQRRDGHSFWIRMIGEVSAGDVDAARITGTVQDITERKQAEETLRVQARTDPLTGIMNRDAVLSDLGVRMDSPSHDRVAVLYIDLDRFKVVNDLLGHNAGDELLIEATRRIATAIGTEGLLARFGGDEFLVICDLRDQPDQAEQLAERITAVFSAPFQLGSDEFPVTASIGIARAPRDGNRPQQLIQNADTAMYECKRRTRNGWQVFSPELAQRQHDRLQIESRLHKALDGDEFHLVYQPQVNLRSGATIACEALMRWHNIQLGPMRPDLFIRHAEHTGDIVRIGQWALREACRQVRQWQDDGLGLVRVAVNVSWRQFVGEDLARWVRQVLDEFGLPGSVLELEFTERVLIEDAPDTLRTFARLREMGVMLTIDDFGEGYSALNYLRRLPIHGLKLSQLFVEGIPRNRSDVAVCEAVCAIARSLGLGVVAEGVETEAQRQCLLDLGVTVGQGFLFAHGLPAADFERRLRRARELG</sequence>
<dbReference type="InterPro" id="IPR029787">
    <property type="entry name" value="Nucleotide_cyclase"/>
</dbReference>
<dbReference type="Gene3D" id="3.20.20.70">
    <property type="entry name" value="Aldolase class I"/>
    <property type="match status" value="1"/>
</dbReference>
<dbReference type="FunFam" id="3.20.20.70:FF:000201">
    <property type="entry name" value="Hydroxymethylglutaryl-CoA lyase"/>
    <property type="match status" value="1"/>
</dbReference>
<dbReference type="CDD" id="cd07938">
    <property type="entry name" value="DRE_TIM_HMGL"/>
    <property type="match status" value="1"/>
</dbReference>
<dbReference type="Pfam" id="PF00682">
    <property type="entry name" value="HMGL-like"/>
    <property type="match status" value="1"/>
</dbReference>
<dbReference type="InterPro" id="IPR052155">
    <property type="entry name" value="Biofilm_reg_signaling"/>
</dbReference>
<keyword evidence="1" id="KW-0479">Metal-binding</keyword>
<dbReference type="InterPro" id="IPR001633">
    <property type="entry name" value="EAL_dom"/>
</dbReference>
<dbReference type="Gene3D" id="3.30.70.270">
    <property type="match status" value="1"/>
</dbReference>
<dbReference type="Pfam" id="PF00563">
    <property type="entry name" value="EAL"/>
    <property type="match status" value="1"/>
</dbReference>
<evidence type="ECO:0000259" key="6">
    <source>
        <dbReference type="PROSITE" id="PS50887"/>
    </source>
</evidence>
<dbReference type="InterPro" id="IPR035965">
    <property type="entry name" value="PAS-like_dom_sf"/>
</dbReference>
<evidence type="ECO:0000259" key="7">
    <source>
        <dbReference type="PROSITE" id="PS50991"/>
    </source>
</evidence>
<dbReference type="Gene3D" id="3.20.20.450">
    <property type="entry name" value="EAL domain"/>
    <property type="match status" value="1"/>
</dbReference>
<feature type="domain" description="Pyruvate carboxyltransferase" evidence="7">
    <location>
        <begin position="5"/>
        <end position="272"/>
    </location>
</feature>
<reference evidence="8" key="1">
    <citation type="submission" date="2022-10" db="EMBL/GenBank/DDBJ databases">
        <title>Culturing micro-colonial fungi from biological soil crusts in the Mojave desert and describing Neophaeococcomyces mojavensis, and introducing the new genera and species Taxawa tesnikishii.</title>
        <authorList>
            <person name="Kurbessoian T."/>
            <person name="Stajich J.E."/>
        </authorList>
    </citation>
    <scope>NUCLEOTIDE SEQUENCE</scope>
    <source>
        <strain evidence="8">TK_35</strain>
    </source>
</reference>
<dbReference type="SUPFAM" id="SSF141868">
    <property type="entry name" value="EAL domain-like"/>
    <property type="match status" value="1"/>
</dbReference>
<dbReference type="InterPro" id="IPR000891">
    <property type="entry name" value="PYR_CT"/>
</dbReference>
<comment type="caution">
    <text evidence="8">The sequence shown here is derived from an EMBL/GenBank/DDBJ whole genome shotgun (WGS) entry which is preliminary data.</text>
</comment>
<dbReference type="GO" id="GO:0044283">
    <property type="term" value="P:small molecule biosynthetic process"/>
    <property type="evidence" value="ECO:0007669"/>
    <property type="project" value="UniProtKB-ARBA"/>
</dbReference>
<feature type="domain" description="PAS" evidence="3">
    <location>
        <begin position="335"/>
        <end position="404"/>
    </location>
</feature>
<dbReference type="NCBIfam" id="TIGR00229">
    <property type="entry name" value="sensory_box"/>
    <property type="match status" value="3"/>
</dbReference>
<dbReference type="InterPro" id="IPR035919">
    <property type="entry name" value="EAL_sf"/>
</dbReference>
<evidence type="ECO:0000256" key="2">
    <source>
        <dbReference type="ARBA" id="ARBA00023239"/>
    </source>
</evidence>
<evidence type="ECO:0000256" key="1">
    <source>
        <dbReference type="ARBA" id="ARBA00022723"/>
    </source>
</evidence>
<dbReference type="PROSITE" id="PS50112">
    <property type="entry name" value="PAS"/>
    <property type="match status" value="2"/>
</dbReference>
<feature type="domain" description="PAC" evidence="4">
    <location>
        <begin position="653"/>
        <end position="704"/>
    </location>
</feature>
<dbReference type="EMBL" id="JAPDRN010000237">
    <property type="protein sequence ID" value="KAJ9610929.1"/>
    <property type="molecule type" value="Genomic_DNA"/>
</dbReference>
<gene>
    <name evidence="8" type="ORF">H2204_015349</name>
</gene>
<name>A0AA38XCH7_9EURO</name>
<dbReference type="InterPro" id="IPR013785">
    <property type="entry name" value="Aldolase_TIM"/>
</dbReference>
<dbReference type="GO" id="GO:0046872">
    <property type="term" value="F:metal ion binding"/>
    <property type="evidence" value="ECO:0007669"/>
    <property type="project" value="UniProtKB-KW"/>
</dbReference>
<accession>A0AA38XCH7</accession>
<dbReference type="InterPro" id="IPR001610">
    <property type="entry name" value="PAC"/>
</dbReference>
<dbReference type="InterPro" id="IPR000160">
    <property type="entry name" value="GGDEF_dom"/>
</dbReference>
<dbReference type="NCBIfam" id="NF004283">
    <property type="entry name" value="PRK05692.1"/>
    <property type="match status" value="1"/>
</dbReference>
<dbReference type="CDD" id="cd01949">
    <property type="entry name" value="GGDEF"/>
    <property type="match status" value="1"/>
</dbReference>